<evidence type="ECO:0000313" key="3">
    <source>
        <dbReference type="Proteomes" id="UP000321389"/>
    </source>
</evidence>
<feature type="region of interest" description="Disordered" evidence="1">
    <location>
        <begin position="39"/>
        <end position="113"/>
    </location>
</feature>
<protein>
    <submittedName>
        <fullName evidence="2">Uncharacterized protein</fullName>
    </submittedName>
</protein>
<proteinExistence type="predicted"/>
<evidence type="ECO:0000313" key="2">
    <source>
        <dbReference type="EMBL" id="QDZ00129.1"/>
    </source>
</evidence>
<dbReference type="KEGG" id="niy:FQ775_06895"/>
<dbReference type="RefSeq" id="WP_146298778.1">
    <property type="nucleotide sequence ID" value="NZ_CP042301.2"/>
</dbReference>
<evidence type="ECO:0000256" key="1">
    <source>
        <dbReference type="SAM" id="MobiDB-lite"/>
    </source>
</evidence>
<name>A0A5B8KX45_9HYPH</name>
<accession>A0A5B8KX45</accession>
<feature type="compositionally biased region" description="Basic and acidic residues" evidence="1">
    <location>
        <begin position="104"/>
        <end position="113"/>
    </location>
</feature>
<gene>
    <name evidence="2" type="ORF">FQ775_06895</name>
</gene>
<dbReference type="EMBL" id="CP042301">
    <property type="protein sequence ID" value="QDZ00129.1"/>
    <property type="molecule type" value="Genomic_DNA"/>
</dbReference>
<sequence length="380" mass="41914">MPIPCLPDTNVMVRIRAEMAALRLRFAFERLRMKAGFNPNQPRVPAGNPDGGQWTAGEMGRGPSARLGRGRRSHTSATTSADGSLNTRIVRDRSGDKPWSSYAESHRRSDGKLVSRTVTNRDGSRIGAEPLSPRAERNTVTLKDGVRFTFENDGDTFRVIDSKGRLISEAVWTANGPKPQPIPTPAFIDSRSANDTLLAGAALFNWLSSLETPGLAAVAVFNATEFLSRDGRPRLQAEWLGQRADQEIDTLCKKSGLVKELAEGAAASSPQGLYRSAAARGTDIHVKVKKEVDKLANDDFRAELSILKAAEDRRAEVSNYGMRDSIRIDIFERLGDLVCVYDLKTGKRRLSGGRIHEIADNVYSVYPRTRRILVIEVRVK</sequence>
<dbReference type="AlphaFoldDB" id="A0A5B8KX45"/>
<feature type="compositionally biased region" description="Polar residues" evidence="1">
    <location>
        <begin position="75"/>
        <end position="87"/>
    </location>
</feature>
<dbReference type="Proteomes" id="UP000321389">
    <property type="component" value="Chromosome"/>
</dbReference>
<dbReference type="OrthoDB" id="8115513at2"/>
<organism evidence="2 3">
    <name type="scientific">Nitratireductor mangrovi</name>
    <dbReference type="NCBI Taxonomy" id="2599600"/>
    <lineage>
        <taxon>Bacteria</taxon>
        <taxon>Pseudomonadati</taxon>
        <taxon>Pseudomonadota</taxon>
        <taxon>Alphaproteobacteria</taxon>
        <taxon>Hyphomicrobiales</taxon>
        <taxon>Phyllobacteriaceae</taxon>
        <taxon>Nitratireductor</taxon>
    </lineage>
</organism>
<reference evidence="2" key="1">
    <citation type="submission" date="2020-04" db="EMBL/GenBank/DDBJ databases">
        <title>Nitratireductor sp. nov. isolated from mangrove soil.</title>
        <authorList>
            <person name="Ye Y."/>
        </authorList>
    </citation>
    <scope>NUCLEOTIDE SEQUENCE</scope>
    <source>
        <strain evidence="2">SY7</strain>
    </source>
</reference>
<keyword evidence="3" id="KW-1185">Reference proteome</keyword>